<dbReference type="Proteomes" id="UP000188235">
    <property type="component" value="Chromosome"/>
</dbReference>
<dbReference type="STRING" id="399497.BW733_03120"/>
<protein>
    <recommendedName>
        <fullName evidence="6">Nudix hydrolase domain-containing protein</fullName>
    </recommendedName>
</protein>
<dbReference type="InterPro" id="IPR020084">
    <property type="entry name" value="NUDIX_hydrolase_CS"/>
</dbReference>
<dbReference type="PROSITE" id="PS00893">
    <property type="entry name" value="NUDIX_BOX"/>
    <property type="match status" value="1"/>
</dbReference>
<dbReference type="InterPro" id="IPR020476">
    <property type="entry name" value="Nudix_hydrolase"/>
</dbReference>
<keyword evidence="3 5" id="KW-0378">Hydrolase</keyword>
<dbReference type="RefSeq" id="WP_077347812.1">
    <property type="nucleotide sequence ID" value="NZ_CP019607.1"/>
</dbReference>
<keyword evidence="8" id="KW-1185">Reference proteome</keyword>
<dbReference type="PANTHER" id="PTHR43046:SF12">
    <property type="entry name" value="GDP-MANNOSE MANNOSYL HYDROLASE"/>
    <property type="match status" value="1"/>
</dbReference>
<dbReference type="SUPFAM" id="SSF55811">
    <property type="entry name" value="Nudix"/>
    <property type="match status" value="1"/>
</dbReference>
<feature type="domain" description="Nudix hydrolase" evidence="6">
    <location>
        <begin position="19"/>
        <end position="162"/>
    </location>
</feature>
<accession>A0A1Q2CV69</accession>
<dbReference type="GO" id="GO:0016787">
    <property type="term" value="F:hydrolase activity"/>
    <property type="evidence" value="ECO:0007669"/>
    <property type="project" value="UniProtKB-KW"/>
</dbReference>
<reference evidence="7 8" key="1">
    <citation type="journal article" date="2008" name="Int. J. Syst. Evol. Microbiol.">
        <title>Tessaracoccus flavescens sp. nov., isolated from marine sediment.</title>
        <authorList>
            <person name="Lee D.W."/>
            <person name="Lee S.D."/>
        </authorList>
    </citation>
    <scope>NUCLEOTIDE SEQUENCE [LARGE SCALE GENOMIC DNA]</scope>
    <source>
        <strain evidence="7 8">SST-39T</strain>
    </source>
</reference>
<dbReference type="Gene3D" id="3.90.79.10">
    <property type="entry name" value="Nucleoside Triphosphate Pyrophosphohydrolase"/>
    <property type="match status" value="1"/>
</dbReference>
<evidence type="ECO:0000256" key="2">
    <source>
        <dbReference type="ARBA" id="ARBA00005582"/>
    </source>
</evidence>
<gene>
    <name evidence="7" type="ORF">BW733_03120</name>
</gene>
<evidence type="ECO:0000256" key="5">
    <source>
        <dbReference type="RuleBase" id="RU003476"/>
    </source>
</evidence>
<dbReference type="CDD" id="cd04685">
    <property type="entry name" value="NUDIX_Hydrolase"/>
    <property type="match status" value="1"/>
</dbReference>
<evidence type="ECO:0000259" key="6">
    <source>
        <dbReference type="PROSITE" id="PS51462"/>
    </source>
</evidence>
<organism evidence="7 8">
    <name type="scientific">Tessaracoccus flavescens</name>
    <dbReference type="NCBI Taxonomy" id="399497"/>
    <lineage>
        <taxon>Bacteria</taxon>
        <taxon>Bacillati</taxon>
        <taxon>Actinomycetota</taxon>
        <taxon>Actinomycetes</taxon>
        <taxon>Propionibacteriales</taxon>
        <taxon>Propionibacteriaceae</taxon>
        <taxon>Tessaracoccus</taxon>
    </lineage>
</organism>
<comment type="cofactor">
    <cofactor evidence="1">
        <name>Mg(2+)</name>
        <dbReference type="ChEBI" id="CHEBI:18420"/>
    </cofactor>
</comment>
<comment type="similarity">
    <text evidence="2 5">Belongs to the Nudix hydrolase family.</text>
</comment>
<dbReference type="PRINTS" id="PR00502">
    <property type="entry name" value="NUDIXFAMILY"/>
</dbReference>
<dbReference type="InterPro" id="IPR000086">
    <property type="entry name" value="NUDIX_hydrolase_dom"/>
</dbReference>
<evidence type="ECO:0000313" key="7">
    <source>
        <dbReference type="EMBL" id="AQP49979.1"/>
    </source>
</evidence>
<dbReference type="PROSITE" id="PS51462">
    <property type="entry name" value="NUDIX"/>
    <property type="match status" value="1"/>
</dbReference>
<evidence type="ECO:0000256" key="4">
    <source>
        <dbReference type="ARBA" id="ARBA00022842"/>
    </source>
</evidence>
<dbReference type="InterPro" id="IPR015797">
    <property type="entry name" value="NUDIX_hydrolase-like_dom_sf"/>
</dbReference>
<dbReference type="EMBL" id="CP019607">
    <property type="protein sequence ID" value="AQP49979.1"/>
    <property type="molecule type" value="Genomic_DNA"/>
</dbReference>
<evidence type="ECO:0000256" key="3">
    <source>
        <dbReference type="ARBA" id="ARBA00022801"/>
    </source>
</evidence>
<keyword evidence="4" id="KW-0460">Magnesium</keyword>
<name>A0A1Q2CV69_9ACTN</name>
<evidence type="ECO:0000256" key="1">
    <source>
        <dbReference type="ARBA" id="ARBA00001946"/>
    </source>
</evidence>
<proteinExistence type="inferred from homology"/>
<dbReference type="AlphaFoldDB" id="A0A1Q2CV69"/>
<dbReference type="KEGG" id="tfa:BW733_03120"/>
<sequence>MTSFDLPGADWEVGEDGVPWRRAARVLLFSADGRLLLATSHDLHDLSRSWWFTLGGGIEAGEDARTAAVREVEEETGIELDPDALLGPVATRSALLDFASGTVRQEEEYYFARLEGYVRLDRSRWTELERASMDGLRWLGLDELSAVDVEVFPPELPELATRLLRGWDGELHILA</sequence>
<dbReference type="Pfam" id="PF00293">
    <property type="entry name" value="NUDIX"/>
    <property type="match status" value="1"/>
</dbReference>
<dbReference type="PANTHER" id="PTHR43046">
    <property type="entry name" value="GDP-MANNOSE MANNOSYL HYDROLASE"/>
    <property type="match status" value="1"/>
</dbReference>
<evidence type="ECO:0000313" key="8">
    <source>
        <dbReference type="Proteomes" id="UP000188235"/>
    </source>
</evidence>